<proteinExistence type="predicted"/>
<reference evidence="1 2" key="1">
    <citation type="submission" date="2024-01" db="EMBL/GenBank/DDBJ databases">
        <title>Seven novel Bacillus-like species.</title>
        <authorList>
            <person name="Liu G."/>
        </authorList>
    </citation>
    <scope>NUCLEOTIDE SEQUENCE [LARGE SCALE GENOMIC DNA]</scope>
    <source>
        <strain evidence="1 2">FJAT-51614</strain>
    </source>
</reference>
<sequence>MKKFLFTFTVIILGLSIYTITFSTDFVEKKAVEKVNNVTYRSVTPDYEWIIEFDKGINEPILNTESLYVTDDKNNLVAVSIQRDSNKTVRVLPPEEGYNQEPVYTLNINKNLDLEHLGKYNPQDTYKINFKTEEDI</sequence>
<dbReference type="EMBL" id="JBAWSY010000013">
    <property type="protein sequence ID" value="MEI4770956.1"/>
    <property type="molecule type" value="Genomic_DNA"/>
</dbReference>
<gene>
    <name evidence="1" type="ORF">WAX74_15140</name>
</gene>
<evidence type="ECO:0008006" key="3">
    <source>
        <dbReference type="Google" id="ProtNLM"/>
    </source>
</evidence>
<evidence type="ECO:0000313" key="1">
    <source>
        <dbReference type="EMBL" id="MEI4770956.1"/>
    </source>
</evidence>
<protein>
    <recommendedName>
        <fullName evidence="3">SbsA Ig-like domain-containing protein</fullName>
    </recommendedName>
</protein>
<accession>A0ABU8F7G4</accession>
<dbReference type="Proteomes" id="UP001364890">
    <property type="component" value="Unassembled WGS sequence"/>
</dbReference>
<name>A0ABU8F7G4_9BACI</name>
<keyword evidence="2" id="KW-1185">Reference proteome</keyword>
<organism evidence="1 2">
    <name type="scientific">Psychrobacillus mangrovi</name>
    <dbReference type="NCBI Taxonomy" id="3117745"/>
    <lineage>
        <taxon>Bacteria</taxon>
        <taxon>Bacillati</taxon>
        <taxon>Bacillota</taxon>
        <taxon>Bacilli</taxon>
        <taxon>Bacillales</taxon>
        <taxon>Bacillaceae</taxon>
        <taxon>Psychrobacillus</taxon>
    </lineage>
</organism>
<dbReference type="RefSeq" id="WP_336498523.1">
    <property type="nucleotide sequence ID" value="NZ_JBAWSY010000013.1"/>
</dbReference>
<comment type="caution">
    <text evidence="1">The sequence shown here is derived from an EMBL/GenBank/DDBJ whole genome shotgun (WGS) entry which is preliminary data.</text>
</comment>
<evidence type="ECO:0000313" key="2">
    <source>
        <dbReference type="Proteomes" id="UP001364890"/>
    </source>
</evidence>